<accession>A0ACB5R8L2</accession>
<keyword evidence="2" id="KW-1185">Reference proteome</keyword>
<dbReference type="EMBL" id="BROD01000001">
    <property type="protein sequence ID" value="GKX65528.1"/>
    <property type="molecule type" value="Genomic_DNA"/>
</dbReference>
<proteinExistence type="predicted"/>
<comment type="caution">
    <text evidence="1">The sequence shown here is derived from an EMBL/GenBank/DDBJ whole genome shotgun (WGS) entry which is preliminary data.</text>
</comment>
<name>A0ACB5R8L2_9CLOT</name>
<protein>
    <submittedName>
        <fullName evidence="1">Uncharacterized protein</fullName>
    </submittedName>
</protein>
<evidence type="ECO:0000313" key="1">
    <source>
        <dbReference type="EMBL" id="GKX65528.1"/>
    </source>
</evidence>
<reference evidence="1" key="1">
    <citation type="journal article" date="2025" name="Int. J. Syst. Evol. Microbiol.">
        <title>Inconstantimicrobium mannanitabidum sp. nov., a novel member of the family Clostridiaceae isolated from anoxic soil under the treatment of reductive soil disinfestation.</title>
        <authorList>
            <person name="Ueki A."/>
            <person name="Tonouchi A."/>
            <person name="Honma S."/>
            <person name="Kaku N."/>
            <person name="Ueki K."/>
        </authorList>
    </citation>
    <scope>NUCLEOTIDE SEQUENCE</scope>
    <source>
        <strain evidence="1">TW13</strain>
    </source>
</reference>
<organism evidence="1 2">
    <name type="scientific">Inconstantimicrobium mannanitabidum</name>
    <dbReference type="NCBI Taxonomy" id="1604901"/>
    <lineage>
        <taxon>Bacteria</taxon>
        <taxon>Bacillati</taxon>
        <taxon>Bacillota</taxon>
        <taxon>Clostridia</taxon>
        <taxon>Eubacteriales</taxon>
        <taxon>Clostridiaceae</taxon>
        <taxon>Inconstantimicrobium</taxon>
    </lineage>
</organism>
<sequence length="167" mass="20054">MEKVHLEKLIIDDFEDYYNLKCEKQNIFWTNNLEKPNKEKLFQWFTEQMGNKNRVILGLKYIENRRVIGYVYLDFVGAKSELIELSYALSEEYINRGLGTRIVGLAINYCRDTYISVKKIQCWVLEDNVRSRKCLINNGFIKKEDEKVILFYPENRMKKMNLFKLDI</sequence>
<dbReference type="Proteomes" id="UP001058074">
    <property type="component" value="Unassembled WGS sequence"/>
</dbReference>
<evidence type="ECO:0000313" key="2">
    <source>
        <dbReference type="Proteomes" id="UP001058074"/>
    </source>
</evidence>
<gene>
    <name evidence="1" type="ORF">rsdtw13_07860</name>
</gene>